<organism evidence="11 12">
    <name type="scientific">Candidatus Terasakiella magnetica</name>
    <dbReference type="NCBI Taxonomy" id="1867952"/>
    <lineage>
        <taxon>Bacteria</taxon>
        <taxon>Pseudomonadati</taxon>
        <taxon>Pseudomonadota</taxon>
        <taxon>Alphaproteobacteria</taxon>
        <taxon>Rhodospirillales</taxon>
        <taxon>Terasakiellaceae</taxon>
        <taxon>Terasakiella</taxon>
    </lineage>
</organism>
<keyword evidence="11" id="KW-0808">Transferase</keyword>
<reference evidence="11 12" key="1">
    <citation type="submission" date="2016-07" db="EMBL/GenBank/DDBJ databases">
        <authorList>
            <person name="Lefevre C.T."/>
        </authorList>
    </citation>
    <scope>NUCLEOTIDE SEQUENCE [LARGE SCALE GENOMIC DNA]</scope>
    <source>
        <strain evidence="11">PR1</strain>
    </source>
</reference>
<dbReference type="RefSeq" id="WP_069186318.1">
    <property type="nucleotide sequence ID" value="NZ_FLYE01000003.1"/>
</dbReference>
<evidence type="ECO:0000256" key="4">
    <source>
        <dbReference type="ARBA" id="ARBA00022490"/>
    </source>
</evidence>
<dbReference type="Pfam" id="PF02367">
    <property type="entry name" value="TsaE"/>
    <property type="match status" value="1"/>
</dbReference>
<dbReference type="NCBIfam" id="TIGR00150">
    <property type="entry name" value="T6A_YjeE"/>
    <property type="match status" value="1"/>
</dbReference>
<dbReference type="GO" id="GO:0005524">
    <property type="term" value="F:ATP binding"/>
    <property type="evidence" value="ECO:0007669"/>
    <property type="project" value="UniProtKB-KW"/>
</dbReference>
<dbReference type="Proteomes" id="UP000231658">
    <property type="component" value="Unassembled WGS sequence"/>
</dbReference>
<dbReference type="Gene3D" id="3.40.50.300">
    <property type="entry name" value="P-loop containing nucleotide triphosphate hydrolases"/>
    <property type="match status" value="1"/>
</dbReference>
<dbReference type="GO" id="GO:0016301">
    <property type="term" value="F:kinase activity"/>
    <property type="evidence" value="ECO:0007669"/>
    <property type="project" value="UniProtKB-KW"/>
</dbReference>
<evidence type="ECO:0000256" key="10">
    <source>
        <dbReference type="ARBA" id="ARBA00032441"/>
    </source>
</evidence>
<dbReference type="SUPFAM" id="SSF52540">
    <property type="entry name" value="P-loop containing nucleoside triphosphate hydrolases"/>
    <property type="match status" value="1"/>
</dbReference>
<proteinExistence type="inferred from homology"/>
<evidence type="ECO:0000256" key="6">
    <source>
        <dbReference type="ARBA" id="ARBA00022723"/>
    </source>
</evidence>
<evidence type="ECO:0000256" key="2">
    <source>
        <dbReference type="ARBA" id="ARBA00007599"/>
    </source>
</evidence>
<evidence type="ECO:0000256" key="3">
    <source>
        <dbReference type="ARBA" id="ARBA00019010"/>
    </source>
</evidence>
<dbReference type="InterPro" id="IPR003442">
    <property type="entry name" value="T6A_TsaE"/>
</dbReference>
<comment type="similarity">
    <text evidence="2">Belongs to the TsaE family.</text>
</comment>
<keyword evidence="8" id="KW-0067">ATP-binding</keyword>
<keyword evidence="9" id="KW-0460">Magnesium</keyword>
<keyword evidence="4" id="KW-0963">Cytoplasm</keyword>
<dbReference type="EMBL" id="FLYE01000003">
    <property type="protein sequence ID" value="SCA55598.1"/>
    <property type="molecule type" value="Genomic_DNA"/>
</dbReference>
<dbReference type="STRING" id="1867952.MTBPR1_110037"/>
<keyword evidence="7" id="KW-0547">Nucleotide-binding</keyword>
<sequence length="153" mass="17197">MIIEIHSQLETEELARKLAYKAMPGDVIALHGNLGVGKSVFARAFVRALTTPDEEVPSPTFTLVQIYDAEFGELYHFDMYRLDQPDDCLELGIEEAFSEGVSLIEWPGKIGNYLPWDCLNIKISHGESGEMSRHVELSTQGNWDVRIKELSLG</sequence>
<accession>A0A1C3REE0</accession>
<keyword evidence="12" id="KW-1185">Reference proteome</keyword>
<protein>
    <recommendedName>
        <fullName evidence="3">tRNA threonylcarbamoyladenosine biosynthesis protein TsaE</fullName>
    </recommendedName>
    <alternativeName>
        <fullName evidence="10">t(6)A37 threonylcarbamoyladenosine biosynthesis protein TsaE</fullName>
    </alternativeName>
</protein>
<keyword evidence="5" id="KW-0819">tRNA processing</keyword>
<dbReference type="GO" id="GO:0046872">
    <property type="term" value="F:metal ion binding"/>
    <property type="evidence" value="ECO:0007669"/>
    <property type="project" value="UniProtKB-KW"/>
</dbReference>
<dbReference type="PANTHER" id="PTHR33540:SF2">
    <property type="entry name" value="TRNA THREONYLCARBAMOYLADENOSINE BIOSYNTHESIS PROTEIN TSAE"/>
    <property type="match status" value="1"/>
</dbReference>
<gene>
    <name evidence="11" type="ORF">MTBPR1_110037</name>
</gene>
<dbReference type="AlphaFoldDB" id="A0A1C3REE0"/>
<evidence type="ECO:0000256" key="5">
    <source>
        <dbReference type="ARBA" id="ARBA00022694"/>
    </source>
</evidence>
<evidence type="ECO:0000313" key="11">
    <source>
        <dbReference type="EMBL" id="SCA55598.1"/>
    </source>
</evidence>
<dbReference type="GO" id="GO:0002949">
    <property type="term" value="P:tRNA threonylcarbamoyladenosine modification"/>
    <property type="evidence" value="ECO:0007669"/>
    <property type="project" value="InterPro"/>
</dbReference>
<name>A0A1C3REE0_9PROT</name>
<evidence type="ECO:0000256" key="7">
    <source>
        <dbReference type="ARBA" id="ARBA00022741"/>
    </source>
</evidence>
<evidence type="ECO:0000256" key="1">
    <source>
        <dbReference type="ARBA" id="ARBA00004496"/>
    </source>
</evidence>
<evidence type="ECO:0000313" key="12">
    <source>
        <dbReference type="Proteomes" id="UP000231658"/>
    </source>
</evidence>
<dbReference type="OrthoDB" id="9809275at2"/>
<comment type="subcellular location">
    <subcellularLocation>
        <location evidence="1">Cytoplasm</location>
    </subcellularLocation>
</comment>
<dbReference type="GO" id="GO:0005737">
    <property type="term" value="C:cytoplasm"/>
    <property type="evidence" value="ECO:0007669"/>
    <property type="project" value="UniProtKB-SubCell"/>
</dbReference>
<keyword evidence="6" id="KW-0479">Metal-binding</keyword>
<evidence type="ECO:0000256" key="9">
    <source>
        <dbReference type="ARBA" id="ARBA00022842"/>
    </source>
</evidence>
<dbReference type="PANTHER" id="PTHR33540">
    <property type="entry name" value="TRNA THREONYLCARBAMOYLADENOSINE BIOSYNTHESIS PROTEIN TSAE"/>
    <property type="match status" value="1"/>
</dbReference>
<evidence type="ECO:0000256" key="8">
    <source>
        <dbReference type="ARBA" id="ARBA00022840"/>
    </source>
</evidence>
<dbReference type="InterPro" id="IPR027417">
    <property type="entry name" value="P-loop_NTPase"/>
</dbReference>
<keyword evidence="11" id="KW-0418">Kinase</keyword>